<dbReference type="AlphaFoldDB" id="A0A919C516"/>
<organism evidence="1 2">
    <name type="scientific">Streptomyces capoamus</name>
    <dbReference type="NCBI Taxonomy" id="68183"/>
    <lineage>
        <taxon>Bacteria</taxon>
        <taxon>Bacillati</taxon>
        <taxon>Actinomycetota</taxon>
        <taxon>Actinomycetes</taxon>
        <taxon>Kitasatosporales</taxon>
        <taxon>Streptomycetaceae</taxon>
        <taxon>Streptomyces</taxon>
    </lineage>
</organism>
<proteinExistence type="predicted"/>
<evidence type="ECO:0000313" key="2">
    <source>
        <dbReference type="Proteomes" id="UP000619355"/>
    </source>
</evidence>
<name>A0A919C516_9ACTN</name>
<sequence>MYLVHLAVSPPGGDACLPAEIRQLLEATAPDVLEHVSVHLQSRPHPVIGLFLRVASLNEAESTAELIWVRAAAACPQLADWGLRRAEAPLMHYEFD</sequence>
<dbReference type="EMBL" id="BNBF01000009">
    <property type="protein sequence ID" value="GHG51633.1"/>
    <property type="molecule type" value="Genomic_DNA"/>
</dbReference>
<keyword evidence="2" id="KW-1185">Reference proteome</keyword>
<accession>A0A919C516</accession>
<reference evidence="2" key="1">
    <citation type="journal article" date="2019" name="Int. J. Syst. Evol. Microbiol.">
        <title>The Global Catalogue of Microorganisms (GCM) 10K type strain sequencing project: providing services to taxonomists for standard genome sequencing and annotation.</title>
        <authorList>
            <consortium name="The Broad Institute Genomics Platform"/>
            <consortium name="The Broad Institute Genome Sequencing Center for Infectious Disease"/>
            <person name="Wu L."/>
            <person name="Ma J."/>
        </authorList>
    </citation>
    <scope>NUCLEOTIDE SEQUENCE [LARGE SCALE GENOMIC DNA]</scope>
    <source>
        <strain evidence="2">JCM 4253</strain>
    </source>
</reference>
<dbReference type="Proteomes" id="UP000619355">
    <property type="component" value="Unassembled WGS sequence"/>
</dbReference>
<comment type="caution">
    <text evidence="1">The sequence shown here is derived from an EMBL/GenBank/DDBJ whole genome shotgun (WGS) entry which is preliminary data.</text>
</comment>
<protein>
    <submittedName>
        <fullName evidence="1">Uncharacterized protein</fullName>
    </submittedName>
</protein>
<dbReference type="RefSeq" id="WP_189982550.1">
    <property type="nucleotide sequence ID" value="NZ_BNBF01000009.1"/>
</dbReference>
<evidence type="ECO:0000313" key="1">
    <source>
        <dbReference type="EMBL" id="GHG51633.1"/>
    </source>
</evidence>
<gene>
    <name evidence="1" type="ORF">GCM10018980_34440</name>
</gene>